<evidence type="ECO:0000259" key="6">
    <source>
        <dbReference type="Pfam" id="PF07980"/>
    </source>
</evidence>
<dbReference type="Proteomes" id="UP000753961">
    <property type="component" value="Unassembled WGS sequence"/>
</dbReference>
<dbReference type="InterPro" id="IPR033985">
    <property type="entry name" value="SusD-like_N"/>
</dbReference>
<dbReference type="GO" id="GO:0009279">
    <property type="term" value="C:cell outer membrane"/>
    <property type="evidence" value="ECO:0007669"/>
    <property type="project" value="UniProtKB-SubCell"/>
</dbReference>
<evidence type="ECO:0000256" key="2">
    <source>
        <dbReference type="ARBA" id="ARBA00006275"/>
    </source>
</evidence>
<proteinExistence type="inferred from homology"/>
<dbReference type="InterPro" id="IPR011990">
    <property type="entry name" value="TPR-like_helical_dom_sf"/>
</dbReference>
<organism evidence="8 9">
    <name type="scientific">Membranihabitans marinus</name>
    <dbReference type="NCBI Taxonomy" id="1227546"/>
    <lineage>
        <taxon>Bacteria</taxon>
        <taxon>Pseudomonadati</taxon>
        <taxon>Bacteroidota</taxon>
        <taxon>Saprospiria</taxon>
        <taxon>Saprospirales</taxon>
        <taxon>Saprospiraceae</taxon>
        <taxon>Membranihabitans</taxon>
    </lineage>
</organism>
<keyword evidence="5" id="KW-0998">Cell outer membrane</keyword>
<dbReference type="PROSITE" id="PS51257">
    <property type="entry name" value="PROKAR_LIPOPROTEIN"/>
    <property type="match status" value="1"/>
</dbReference>
<sequence length="583" mass="67077">MNTLLKSAVYIVLLAIILSCQDYLDIKPKGVLTDEFVGKIENVEGLVIAAYSFIQKKRPCCEELKSLNPWIASVRSDDAYKGGGGLDDQSSWYQMEVFSLVSPSVNNNNGVWKNGYYGISRANTAISKLKEINDEDFALKQTRIAEMRFLRGWLHFKLKMNYKWIPYITDGLSPQEIKKIPNRPDGATNDLEIWQKIYEDFKFASENLPEKQNDVGRINKYGAKAYLVHALMWMAYEQDMDNKVVNVNKSRLEEALQQTDDIINSGLYSLAPDFSLNFMYNTFSPEVIWALQFSVDDGTPYGNLNAGNSLTAPWWSPYFSCCDFHKPSYNMVNAFKVDENGLPLFETFNDQSANNNPRFFKGENSFDPRIGHTVAIPGLPWKYQNQSNPVLFDSTASRQSAVYGYFHSMKENVRTDSPGLVDLFWMFNSKDQAEVRYDEVLLWKAEILIELGREKEALSIINDVRKRAGQSTAKLVFENGTPTLDYQIGLYEDGVNVKWTQDFARKALRWERRLEFAMEGRRFFDLVRWGIAEETMDTYFAEEKKRRSWLEIADFTSGRDEFRPIPQAQVNLSEGAYVQNPGY</sequence>
<protein>
    <submittedName>
        <fullName evidence="8">RagB/SusD family nutrient uptake outer membrane protein</fullName>
    </submittedName>
</protein>
<dbReference type="SUPFAM" id="SSF48452">
    <property type="entry name" value="TPR-like"/>
    <property type="match status" value="1"/>
</dbReference>
<evidence type="ECO:0000259" key="7">
    <source>
        <dbReference type="Pfam" id="PF14322"/>
    </source>
</evidence>
<dbReference type="Pfam" id="PF14322">
    <property type="entry name" value="SusD-like_3"/>
    <property type="match status" value="1"/>
</dbReference>
<gene>
    <name evidence="8" type="ORF">KUV50_13245</name>
</gene>
<evidence type="ECO:0000256" key="4">
    <source>
        <dbReference type="ARBA" id="ARBA00023136"/>
    </source>
</evidence>
<comment type="caution">
    <text evidence="8">The sequence shown here is derived from an EMBL/GenBank/DDBJ whole genome shotgun (WGS) entry which is preliminary data.</text>
</comment>
<dbReference type="EMBL" id="JAHVHU010000012">
    <property type="protein sequence ID" value="MBY5959111.1"/>
    <property type="molecule type" value="Genomic_DNA"/>
</dbReference>
<comment type="subcellular location">
    <subcellularLocation>
        <location evidence="1">Cell outer membrane</location>
    </subcellularLocation>
</comment>
<evidence type="ECO:0000256" key="5">
    <source>
        <dbReference type="ARBA" id="ARBA00023237"/>
    </source>
</evidence>
<evidence type="ECO:0000256" key="3">
    <source>
        <dbReference type="ARBA" id="ARBA00022729"/>
    </source>
</evidence>
<comment type="similarity">
    <text evidence="2">Belongs to the SusD family.</text>
</comment>
<name>A0A953LC30_9BACT</name>
<evidence type="ECO:0000256" key="1">
    <source>
        <dbReference type="ARBA" id="ARBA00004442"/>
    </source>
</evidence>
<keyword evidence="3" id="KW-0732">Signal</keyword>
<dbReference type="AlphaFoldDB" id="A0A953LC30"/>
<feature type="domain" description="SusD-like N-terminal" evidence="7">
    <location>
        <begin position="81"/>
        <end position="227"/>
    </location>
</feature>
<evidence type="ECO:0000313" key="9">
    <source>
        <dbReference type="Proteomes" id="UP000753961"/>
    </source>
</evidence>
<evidence type="ECO:0000313" key="8">
    <source>
        <dbReference type="EMBL" id="MBY5959111.1"/>
    </source>
</evidence>
<accession>A0A953LC30</accession>
<dbReference type="InterPro" id="IPR012944">
    <property type="entry name" value="SusD_RagB_dom"/>
</dbReference>
<keyword evidence="9" id="KW-1185">Reference proteome</keyword>
<dbReference type="Gene3D" id="1.25.40.390">
    <property type="match status" value="1"/>
</dbReference>
<keyword evidence="4" id="KW-0472">Membrane</keyword>
<reference evidence="8" key="1">
    <citation type="submission" date="2021-06" db="EMBL/GenBank/DDBJ databases">
        <title>44 bacteria genomes isolated from Dapeng, Shenzhen.</title>
        <authorList>
            <person name="Zheng W."/>
            <person name="Yu S."/>
            <person name="Huang Y."/>
        </authorList>
    </citation>
    <scope>NUCLEOTIDE SEQUENCE</scope>
    <source>
        <strain evidence="8">DP5N28-2</strain>
    </source>
</reference>
<feature type="domain" description="RagB/SusD" evidence="6">
    <location>
        <begin position="285"/>
        <end position="583"/>
    </location>
</feature>
<dbReference type="Pfam" id="PF07980">
    <property type="entry name" value="SusD_RagB"/>
    <property type="match status" value="1"/>
</dbReference>
<dbReference type="RefSeq" id="WP_222580650.1">
    <property type="nucleotide sequence ID" value="NZ_JAHVHU010000012.1"/>
</dbReference>